<feature type="signal peptide" evidence="2">
    <location>
        <begin position="1"/>
        <end position="34"/>
    </location>
</feature>
<dbReference type="NCBIfam" id="TIGR02995">
    <property type="entry name" value="ectoine_ehuB"/>
    <property type="match status" value="1"/>
</dbReference>
<evidence type="ECO:0000313" key="5">
    <source>
        <dbReference type="Proteomes" id="UP000216020"/>
    </source>
</evidence>
<accession>A0A261S1N5</accession>
<dbReference type="AlphaFoldDB" id="A0A261S1N5"/>
<dbReference type="PROSITE" id="PS51257">
    <property type="entry name" value="PROKAR_LIPOPROTEIN"/>
    <property type="match status" value="1"/>
</dbReference>
<dbReference type="PANTHER" id="PTHR35936">
    <property type="entry name" value="MEMBRANE-BOUND LYTIC MUREIN TRANSGLYCOSYLASE F"/>
    <property type="match status" value="1"/>
</dbReference>
<proteinExistence type="predicted"/>
<dbReference type="Gene3D" id="3.40.190.10">
    <property type="entry name" value="Periplasmic binding protein-like II"/>
    <property type="match status" value="2"/>
</dbReference>
<dbReference type="GO" id="GO:0033294">
    <property type="term" value="F:ectoine binding"/>
    <property type="evidence" value="ECO:0007669"/>
    <property type="project" value="InterPro"/>
</dbReference>
<comment type="caution">
    <text evidence="4">The sequence shown here is derived from an EMBL/GenBank/DDBJ whole genome shotgun (WGS) entry which is preliminary data.</text>
</comment>
<evidence type="ECO:0000256" key="1">
    <source>
        <dbReference type="ARBA" id="ARBA00022729"/>
    </source>
</evidence>
<dbReference type="Proteomes" id="UP000216020">
    <property type="component" value="Unassembled WGS sequence"/>
</dbReference>
<dbReference type="InterPro" id="IPR001638">
    <property type="entry name" value="Solute-binding_3/MltF_N"/>
</dbReference>
<dbReference type="InterPro" id="IPR014337">
    <property type="entry name" value="Ectoine_EhuB"/>
</dbReference>
<dbReference type="Pfam" id="PF00497">
    <property type="entry name" value="SBP_bac_3"/>
    <property type="match status" value="1"/>
</dbReference>
<feature type="domain" description="Solute-binding protein family 3/N-terminal" evidence="3">
    <location>
        <begin position="46"/>
        <end position="280"/>
    </location>
</feature>
<protein>
    <submittedName>
        <fullName evidence="4">Ectoine/hydroxyectoine ABC transporter substrate-binding protein EhuB</fullName>
    </submittedName>
</protein>
<feature type="chain" id="PRO_5012943990" evidence="2">
    <location>
        <begin position="35"/>
        <end position="298"/>
    </location>
</feature>
<name>A0A261S1N5_9BORD</name>
<evidence type="ECO:0000259" key="3">
    <source>
        <dbReference type="SMART" id="SM00062"/>
    </source>
</evidence>
<dbReference type="RefSeq" id="WP_094855154.1">
    <property type="nucleotide sequence ID" value="NZ_NEVM01000005.1"/>
</dbReference>
<dbReference type="SUPFAM" id="SSF53850">
    <property type="entry name" value="Periplasmic binding protein-like II"/>
    <property type="match status" value="1"/>
</dbReference>
<dbReference type="SMART" id="SM00062">
    <property type="entry name" value="PBPb"/>
    <property type="match status" value="1"/>
</dbReference>
<evidence type="ECO:0000256" key="2">
    <source>
        <dbReference type="SAM" id="SignalP"/>
    </source>
</evidence>
<evidence type="ECO:0000313" key="4">
    <source>
        <dbReference type="EMBL" id="OZI30730.1"/>
    </source>
</evidence>
<dbReference type="EMBL" id="NEVM01000005">
    <property type="protein sequence ID" value="OZI30730.1"/>
    <property type="molecule type" value="Genomic_DNA"/>
</dbReference>
<organism evidence="4 5">
    <name type="scientific">Bordetella genomosp. 10</name>
    <dbReference type="NCBI Taxonomy" id="1416804"/>
    <lineage>
        <taxon>Bacteria</taxon>
        <taxon>Pseudomonadati</taxon>
        <taxon>Pseudomonadota</taxon>
        <taxon>Betaproteobacteria</taxon>
        <taxon>Burkholderiales</taxon>
        <taxon>Alcaligenaceae</taxon>
        <taxon>Bordetella</taxon>
    </lineage>
</organism>
<keyword evidence="5" id="KW-1185">Reference proteome</keyword>
<dbReference type="PANTHER" id="PTHR35936:SF17">
    <property type="entry name" value="ARGININE-BINDING EXTRACELLULAR PROTEIN ARTP"/>
    <property type="match status" value="1"/>
</dbReference>
<dbReference type="OrthoDB" id="9768183at2"/>
<sequence>MHKQARIFHRLYRAAAAAALALACAGLAGPAAQAATAQETLAQKGSVTIGIHNRAPWGYRDEQGEAVGFHPDLVRAALAPLGVKKIEFVVSEFGALIPGMMAHRTDMIASGIAITPQRCKAVIFSEPDLAVGDSLIVAAGNPYKIHSYADITANPKIRLGGGRGTLNTKNAIDAGVPQERITQFQDTEALVSAVIAGRIDAATLSAPSVVSVLQDPKVKGVERALPFTGLVRNGVPAAMYTAIAFRPEDTALRDLYNQRLAQLKADGTVRKIMAKYGFTDDDVAPPAVTTQAVCDGKY</sequence>
<reference evidence="5" key="1">
    <citation type="submission" date="2017-05" db="EMBL/GenBank/DDBJ databases">
        <title>Complete and WGS of Bordetella genogroups.</title>
        <authorList>
            <person name="Spilker T."/>
            <person name="Lipuma J."/>
        </authorList>
    </citation>
    <scope>NUCLEOTIDE SEQUENCE [LARGE SCALE GENOMIC DNA]</scope>
    <source>
        <strain evidence="5">AU16122</strain>
    </source>
</reference>
<dbReference type="GO" id="GO:0051470">
    <property type="term" value="P:ectoine transmembrane transport"/>
    <property type="evidence" value="ECO:0007669"/>
    <property type="project" value="InterPro"/>
</dbReference>
<gene>
    <name evidence="4" type="ORF">CAL29_22320</name>
</gene>
<keyword evidence="1 2" id="KW-0732">Signal</keyword>